<protein>
    <submittedName>
        <fullName evidence="3">Cytochrome P460 family protein</fullName>
    </submittedName>
</protein>
<evidence type="ECO:0000313" key="4">
    <source>
        <dbReference type="Proteomes" id="UP001225378"/>
    </source>
</evidence>
<organism evidence="3 4">
    <name type="scientific">Methylomarinum roseum</name>
    <dbReference type="NCBI Taxonomy" id="3067653"/>
    <lineage>
        <taxon>Bacteria</taxon>
        <taxon>Pseudomonadati</taxon>
        <taxon>Pseudomonadota</taxon>
        <taxon>Gammaproteobacteria</taxon>
        <taxon>Methylococcales</taxon>
        <taxon>Methylococcaceae</taxon>
        <taxon>Methylomarinum</taxon>
    </lineage>
</organism>
<dbReference type="RefSeq" id="WP_305907373.1">
    <property type="nucleotide sequence ID" value="NZ_CP157743.1"/>
</dbReference>
<dbReference type="Proteomes" id="UP001225378">
    <property type="component" value="Chromosome"/>
</dbReference>
<keyword evidence="1" id="KW-0732">Signal</keyword>
<dbReference type="EMBL" id="CP157743">
    <property type="protein sequence ID" value="XBS19889.1"/>
    <property type="molecule type" value="Genomic_DNA"/>
</dbReference>
<reference evidence="3 4" key="1">
    <citation type="journal article" date="2024" name="Microbiology">
        <title>Methylomarinum rosea sp. nov., a novel halophilic methanotrophic bacterium from the hypersaline Lake Elton.</title>
        <authorList>
            <person name="Suleimanov R.Z."/>
            <person name="Oshkin I.Y."/>
            <person name="Danilova O.V."/>
            <person name="Suzina N.E."/>
            <person name="Dedysh S.N."/>
        </authorList>
    </citation>
    <scope>NUCLEOTIDE SEQUENCE [LARGE SCALE GENOMIC DNA]</scope>
    <source>
        <strain evidence="3 4">Ch1-1</strain>
    </source>
</reference>
<sequence>MKINLLKKSLGIGAIFLASTVWAESEVANKPVHGEYKDWRLLSVSHRLEKKTLRAILGNDKAIEAARQGKTTPWPDGAILAKVVWKERQHPNWPQAIVPADFAAAEAMIKDSKKYASTGGWGFAHWQDNKLVMHDKETAAKCYACHVPMKDHDYVYTFNALQ</sequence>
<dbReference type="InterPro" id="IPR032033">
    <property type="entry name" value="Cytochrome_P460"/>
</dbReference>
<dbReference type="KEGG" id="mech:Q9L42_016235"/>
<feature type="chain" id="PRO_5043481849" evidence="1">
    <location>
        <begin position="24"/>
        <end position="162"/>
    </location>
</feature>
<name>A0AAU7NSH7_9GAMM</name>
<dbReference type="CDD" id="cd20753">
    <property type="entry name" value="cyt_P460_Mc-like"/>
    <property type="match status" value="1"/>
</dbReference>
<feature type="signal peptide" evidence="1">
    <location>
        <begin position="1"/>
        <end position="23"/>
    </location>
</feature>
<accession>A0AAU7NSH7</accession>
<dbReference type="Pfam" id="PF16694">
    <property type="entry name" value="Cytochrome_P460"/>
    <property type="match status" value="1"/>
</dbReference>
<dbReference type="InterPro" id="IPR038142">
    <property type="entry name" value="Cytochrome_P460_sp"/>
</dbReference>
<dbReference type="AlphaFoldDB" id="A0AAU7NSH7"/>
<evidence type="ECO:0000259" key="2">
    <source>
        <dbReference type="Pfam" id="PF16694"/>
    </source>
</evidence>
<feature type="domain" description="Cytochrome P460" evidence="2">
    <location>
        <begin position="35"/>
        <end position="157"/>
    </location>
</feature>
<evidence type="ECO:0000256" key="1">
    <source>
        <dbReference type="SAM" id="SignalP"/>
    </source>
</evidence>
<keyword evidence="4" id="KW-1185">Reference proteome</keyword>
<proteinExistence type="predicted"/>
<gene>
    <name evidence="3" type="ORF">Q9L42_016235</name>
</gene>
<dbReference type="Gene3D" id="3.50.70.20">
    <property type="entry name" value="Cytochrome P460"/>
    <property type="match status" value="1"/>
</dbReference>
<evidence type="ECO:0000313" key="3">
    <source>
        <dbReference type="EMBL" id="XBS19889.1"/>
    </source>
</evidence>